<dbReference type="RefSeq" id="WP_169762304.1">
    <property type="nucleotide sequence ID" value="NZ_JABCUR010000002.1"/>
</dbReference>
<dbReference type="CDD" id="cd02440">
    <property type="entry name" value="AdoMet_MTases"/>
    <property type="match status" value="1"/>
</dbReference>
<gene>
    <name evidence="3" type="primary">rsmD</name>
    <name evidence="4" type="ORF">HHJ77_02835</name>
    <name evidence="3" type="ORF">HHJ78_03805</name>
</gene>
<dbReference type="PIRSF" id="PIRSF004553">
    <property type="entry name" value="CHP00095"/>
    <property type="match status" value="1"/>
</dbReference>
<dbReference type="PANTHER" id="PTHR43542">
    <property type="entry name" value="METHYLTRANSFERASE"/>
    <property type="match status" value="1"/>
</dbReference>
<dbReference type="Pfam" id="PF03602">
    <property type="entry name" value="Cons_hypoth95"/>
    <property type="match status" value="1"/>
</dbReference>
<dbReference type="AlphaFoldDB" id="A0A7Y0U0H7"/>
<name>A0A7Y0U0H7_9ACTO</name>
<dbReference type="PANTHER" id="PTHR43542:SF1">
    <property type="entry name" value="METHYLTRANSFERASE"/>
    <property type="match status" value="1"/>
</dbReference>
<dbReference type="Proteomes" id="UP000575397">
    <property type="component" value="Unassembled WGS sequence"/>
</dbReference>
<comment type="caution">
    <text evidence="3">The sequence shown here is derived from an EMBL/GenBank/DDBJ whole genome shotgun (WGS) entry which is preliminary data.</text>
</comment>
<dbReference type="NCBIfam" id="TIGR00095">
    <property type="entry name" value="16S rRNA (guanine(966)-N(2))-methyltransferase RsmD"/>
    <property type="match status" value="1"/>
</dbReference>
<proteinExistence type="predicted"/>
<evidence type="ECO:0000313" key="4">
    <source>
        <dbReference type="EMBL" id="NMX02896.1"/>
    </source>
</evidence>
<evidence type="ECO:0000256" key="2">
    <source>
        <dbReference type="ARBA" id="ARBA00022679"/>
    </source>
</evidence>
<keyword evidence="2 3" id="KW-0808">Transferase</keyword>
<reference evidence="5 6" key="1">
    <citation type="submission" date="2020-04" db="EMBL/GenBank/DDBJ databases">
        <title>Antimicrobial susceptibility and clonality of vaginal-derived multi-drug resistant Mobiluncus isolates in China.</title>
        <authorList>
            <person name="Zhang X."/>
        </authorList>
    </citation>
    <scope>NUCLEOTIDE SEQUENCE [LARGE SCALE GENOMIC DNA]</scope>
    <source>
        <strain evidence="4 5">12</strain>
        <strain evidence="3 6">13</strain>
    </source>
</reference>
<dbReference type="GO" id="GO:0052913">
    <property type="term" value="F:16S rRNA (guanine(966)-N(2))-methyltransferase activity"/>
    <property type="evidence" value="ECO:0007669"/>
    <property type="project" value="UniProtKB-EC"/>
</dbReference>
<dbReference type="Gene3D" id="3.40.50.150">
    <property type="entry name" value="Vaccinia Virus protein VP39"/>
    <property type="match status" value="1"/>
</dbReference>
<protein>
    <submittedName>
        <fullName evidence="3">16S rRNA (Guanine(966)-N(2))-methyltransferase RsmD</fullName>
        <ecNumber evidence="3">2.1.1.171</ecNumber>
    </submittedName>
</protein>
<keyword evidence="1 3" id="KW-0489">Methyltransferase</keyword>
<dbReference type="EMBL" id="JABCUR010000002">
    <property type="protein sequence ID" value="NMW64673.1"/>
    <property type="molecule type" value="Genomic_DNA"/>
</dbReference>
<dbReference type="EC" id="2.1.1.171" evidence="3"/>
<dbReference type="EMBL" id="JABCUS010000004">
    <property type="protein sequence ID" value="NMX02896.1"/>
    <property type="molecule type" value="Genomic_DNA"/>
</dbReference>
<accession>A0A7Y0U0H7</accession>
<organism evidence="3 6">
    <name type="scientific">Mobiluncus mulieris</name>
    <dbReference type="NCBI Taxonomy" id="2052"/>
    <lineage>
        <taxon>Bacteria</taxon>
        <taxon>Bacillati</taxon>
        <taxon>Actinomycetota</taxon>
        <taxon>Actinomycetes</taxon>
        <taxon>Actinomycetales</taxon>
        <taxon>Actinomycetaceae</taxon>
        <taxon>Mobiluncus</taxon>
    </lineage>
</organism>
<evidence type="ECO:0000313" key="3">
    <source>
        <dbReference type="EMBL" id="NMW64673.1"/>
    </source>
</evidence>
<evidence type="ECO:0000256" key="1">
    <source>
        <dbReference type="ARBA" id="ARBA00022603"/>
    </source>
</evidence>
<dbReference type="SUPFAM" id="SSF53335">
    <property type="entry name" value="S-adenosyl-L-methionine-dependent methyltransferases"/>
    <property type="match status" value="1"/>
</dbReference>
<dbReference type="Proteomes" id="UP000578252">
    <property type="component" value="Unassembled WGS sequence"/>
</dbReference>
<dbReference type="GO" id="GO:0003676">
    <property type="term" value="F:nucleic acid binding"/>
    <property type="evidence" value="ECO:0007669"/>
    <property type="project" value="InterPro"/>
</dbReference>
<dbReference type="PROSITE" id="PS00092">
    <property type="entry name" value="N6_MTASE"/>
    <property type="match status" value="1"/>
</dbReference>
<dbReference type="InterPro" id="IPR029063">
    <property type="entry name" value="SAM-dependent_MTases_sf"/>
</dbReference>
<evidence type="ECO:0000313" key="5">
    <source>
        <dbReference type="Proteomes" id="UP000575397"/>
    </source>
</evidence>
<evidence type="ECO:0000313" key="6">
    <source>
        <dbReference type="Proteomes" id="UP000578252"/>
    </source>
</evidence>
<dbReference type="InterPro" id="IPR004398">
    <property type="entry name" value="RNA_MeTrfase_RsmD"/>
</dbReference>
<dbReference type="InterPro" id="IPR002052">
    <property type="entry name" value="DNA_methylase_N6_adenine_CS"/>
</dbReference>
<sequence length="187" mass="19375">MTRIVAGAWGGRVLQVPRSGTRPTSERVREAIFSRLDSQGVIAGARVLDIFAGSGALGLEALSRGATGAILVDSARGAVQVLRANVAALGAGERVQVVGADAVRFAASLGANERFDLVFIDPPYALDSGVLGQVLSSVATHLAPAGIIILESSSRAVLPDLPPQLMNRTTKTYGDTQVSFLEVAPKN</sequence>